<dbReference type="Proteomes" id="UP000295117">
    <property type="component" value="Unassembled WGS sequence"/>
</dbReference>
<dbReference type="AlphaFoldDB" id="A0A4R8S698"/>
<organism evidence="1 2">
    <name type="scientific">Mycobacteroides salmoniphilum</name>
    <dbReference type="NCBI Taxonomy" id="404941"/>
    <lineage>
        <taxon>Bacteria</taxon>
        <taxon>Bacillati</taxon>
        <taxon>Actinomycetota</taxon>
        <taxon>Actinomycetes</taxon>
        <taxon>Mycobacteriales</taxon>
        <taxon>Mycobacteriaceae</taxon>
        <taxon>Mycobacteroides</taxon>
    </lineage>
</organism>
<accession>A0A4R8S698</accession>
<sequence length="73" mass="8136">MAVDRFATAPEFRDFFKACYGPTIAVYAAIADDAGKAAELDDALVELARRHDRGDGRLVMDWESLLYVARKRG</sequence>
<dbReference type="RefSeq" id="WP_191988966.1">
    <property type="nucleotide sequence ID" value="NZ_PECH01000001.1"/>
</dbReference>
<reference evidence="1 2" key="1">
    <citation type="journal article" date="2019" name="Sci. Rep.">
        <title>Extended insight into the Mycobacterium chelonae-abscessus complex through whole genome sequencing of Mycobacterium salmoniphilum outbreak and Mycobacterium salmoniphilum-like strains.</title>
        <authorList>
            <person name="Behra P.R.K."/>
            <person name="Das S."/>
            <person name="Pettersson B.M.F."/>
            <person name="Shirreff L."/>
            <person name="DuCote T."/>
            <person name="Jacobsson K.G."/>
            <person name="Ennis D.G."/>
            <person name="Kirsebom L.A."/>
        </authorList>
    </citation>
    <scope>NUCLEOTIDE SEQUENCE [LARGE SCALE GENOMIC DNA]</scope>
    <source>
        <strain evidence="1 2">DE 4585</strain>
    </source>
</reference>
<protein>
    <submittedName>
        <fullName evidence="1">Uncharacterized protein</fullName>
    </submittedName>
</protein>
<evidence type="ECO:0000313" key="1">
    <source>
        <dbReference type="EMBL" id="TDZ87207.1"/>
    </source>
</evidence>
<evidence type="ECO:0000313" key="2">
    <source>
        <dbReference type="Proteomes" id="UP000295117"/>
    </source>
</evidence>
<gene>
    <name evidence="1" type="ORF">DE4585_00197</name>
</gene>
<name>A0A4R8S698_9MYCO</name>
<proteinExistence type="predicted"/>
<comment type="caution">
    <text evidence="1">The sequence shown here is derived from an EMBL/GenBank/DDBJ whole genome shotgun (WGS) entry which is preliminary data.</text>
</comment>
<dbReference type="EMBL" id="PECH01000001">
    <property type="protein sequence ID" value="TDZ87207.1"/>
    <property type="molecule type" value="Genomic_DNA"/>
</dbReference>